<sequence>MNGLCVTAAPGPTLVRQTSLNFRWVRAYNIFAGSGLGRSWSGQTPNLVRHRFSQRASERQRDWNSRQQSEARHRDGASQKDRTMGNTSGGSWGVRMEITGAGVGDTNNRFLPSFDPLRCLHDSLRGRVIGRGGTYTTRAFEFEAPWEHIVVLLESVNMSFFPWISPRGYLDKLLRYK</sequence>
<feature type="compositionally biased region" description="Basic and acidic residues" evidence="1">
    <location>
        <begin position="56"/>
        <end position="83"/>
    </location>
</feature>
<reference evidence="2" key="1">
    <citation type="submission" date="2021-01" db="EMBL/GenBank/DDBJ databases">
        <authorList>
            <person name="Corre E."/>
            <person name="Pelletier E."/>
            <person name="Niang G."/>
            <person name="Scheremetjew M."/>
            <person name="Finn R."/>
            <person name="Kale V."/>
            <person name="Holt S."/>
            <person name="Cochrane G."/>
            <person name="Meng A."/>
            <person name="Brown T."/>
            <person name="Cohen L."/>
        </authorList>
    </citation>
    <scope>NUCLEOTIDE SEQUENCE</scope>
    <source>
        <strain evidence="2">Grunow 1884</strain>
    </source>
</reference>
<organism evidence="2">
    <name type="scientific">Trieres chinensis</name>
    <name type="common">Marine centric diatom</name>
    <name type="synonym">Odontella sinensis</name>
    <dbReference type="NCBI Taxonomy" id="1514140"/>
    <lineage>
        <taxon>Eukaryota</taxon>
        <taxon>Sar</taxon>
        <taxon>Stramenopiles</taxon>
        <taxon>Ochrophyta</taxon>
        <taxon>Bacillariophyta</taxon>
        <taxon>Mediophyceae</taxon>
        <taxon>Biddulphiophycidae</taxon>
        <taxon>Eupodiscales</taxon>
        <taxon>Parodontellaceae</taxon>
        <taxon>Trieres</taxon>
    </lineage>
</organism>
<evidence type="ECO:0000256" key="1">
    <source>
        <dbReference type="SAM" id="MobiDB-lite"/>
    </source>
</evidence>
<accession>A0A7S2A959</accession>
<dbReference type="AlphaFoldDB" id="A0A7S2A959"/>
<gene>
    <name evidence="2" type="ORF">OSIN01602_LOCUS21825</name>
</gene>
<protein>
    <submittedName>
        <fullName evidence="2">Uncharacterized protein</fullName>
    </submittedName>
</protein>
<name>A0A7S2A959_TRICV</name>
<feature type="region of interest" description="Disordered" evidence="1">
    <location>
        <begin position="52"/>
        <end position="91"/>
    </location>
</feature>
<dbReference type="EMBL" id="HBGO01037736">
    <property type="protein sequence ID" value="CAD9361504.1"/>
    <property type="molecule type" value="Transcribed_RNA"/>
</dbReference>
<proteinExistence type="predicted"/>
<evidence type="ECO:0000313" key="2">
    <source>
        <dbReference type="EMBL" id="CAD9361504.1"/>
    </source>
</evidence>